<dbReference type="Pfam" id="PF08814">
    <property type="entry name" value="XisH"/>
    <property type="match status" value="1"/>
</dbReference>
<keyword evidence="2" id="KW-1185">Reference proteome</keyword>
<evidence type="ECO:0000313" key="2">
    <source>
        <dbReference type="Proteomes" id="UP000003959"/>
    </source>
</evidence>
<dbReference type="eggNOG" id="ENOG5031F23">
    <property type="taxonomic scope" value="Bacteria"/>
</dbReference>
<dbReference type="Gene3D" id="3.40.1350.10">
    <property type="match status" value="1"/>
</dbReference>
<reference evidence="2" key="1">
    <citation type="journal article" date="2011" name="Proc. Natl. Acad. Sci. U.S.A.">
        <title>Genomic insights into the physiology and ecology of the marine filamentous cyanobacterium Lyngbya majuscula.</title>
        <authorList>
            <person name="Jones A.C."/>
            <person name="Monroe E.A."/>
            <person name="Podell S."/>
            <person name="Hess W.R."/>
            <person name="Klages S."/>
            <person name="Esquenazi E."/>
            <person name="Niessen S."/>
            <person name="Hoover H."/>
            <person name="Rothmann M."/>
            <person name="Lasken R.S."/>
            <person name="Yates J.R.III."/>
            <person name="Reinhardt R."/>
            <person name="Kube M."/>
            <person name="Burkart M.D."/>
            <person name="Allen E.E."/>
            <person name="Dorrestein P.C."/>
            <person name="Gerwick W.H."/>
            <person name="Gerwick L."/>
        </authorList>
    </citation>
    <scope>NUCLEOTIDE SEQUENCE [LARGE SCALE GENOMIC DNA]</scope>
    <source>
        <strain evidence="2">3L</strain>
    </source>
</reference>
<dbReference type="CDD" id="cd22366">
    <property type="entry name" value="XisH-like"/>
    <property type="match status" value="1"/>
</dbReference>
<dbReference type="SUPFAM" id="SSF52980">
    <property type="entry name" value="Restriction endonuclease-like"/>
    <property type="match status" value="1"/>
</dbReference>
<dbReference type="RefSeq" id="WP_008190359.1">
    <property type="nucleotide sequence ID" value="NZ_GL890970.1"/>
</dbReference>
<dbReference type="HOGENOM" id="CLU_132053_0_0_3"/>
<organism evidence="1 2">
    <name type="scientific">Moorena producens 3L</name>
    <dbReference type="NCBI Taxonomy" id="489825"/>
    <lineage>
        <taxon>Bacteria</taxon>
        <taxon>Bacillati</taxon>
        <taxon>Cyanobacteriota</taxon>
        <taxon>Cyanophyceae</taxon>
        <taxon>Coleofasciculales</taxon>
        <taxon>Coleofasciculaceae</taxon>
        <taxon>Moorena</taxon>
    </lineage>
</organism>
<dbReference type="InterPro" id="IPR014919">
    <property type="entry name" value="XisH"/>
</dbReference>
<dbReference type="InterPro" id="IPR011335">
    <property type="entry name" value="Restrct_endonuc-II-like"/>
</dbReference>
<gene>
    <name evidence="1" type="ORF">LYNGBM3L_65630</name>
</gene>
<dbReference type="Proteomes" id="UP000003959">
    <property type="component" value="Unassembled WGS sequence"/>
</dbReference>
<dbReference type="AlphaFoldDB" id="F4Y256"/>
<protein>
    <submittedName>
        <fullName evidence="1">XisH protein</fullName>
    </submittedName>
</protein>
<dbReference type="GO" id="GO:0003676">
    <property type="term" value="F:nucleic acid binding"/>
    <property type="evidence" value="ECO:0007669"/>
    <property type="project" value="InterPro"/>
</dbReference>
<accession>F4Y256</accession>
<dbReference type="OrthoDB" id="456752at2"/>
<dbReference type="EMBL" id="GL890970">
    <property type="protein sequence ID" value="EGJ29348.1"/>
    <property type="molecule type" value="Genomic_DNA"/>
</dbReference>
<proteinExistence type="predicted"/>
<sequence length="138" mass="15816">MPAKDIYHDAVKNALIKDGWTITNDPLSLKIGKKDIYIDLAAEKLLVAEKQGQKIAVEVKSFVGSSEIEDLKNALGQYILYDKILKRKLSERLLYLAIREPIFNRLFSKEVGQILLEDNTLKIIVFDPEEEVITKWIN</sequence>
<name>F4Y256_9CYAN</name>
<dbReference type="InterPro" id="IPR011856">
    <property type="entry name" value="tRNA_endonuc-like_dom_sf"/>
</dbReference>
<evidence type="ECO:0000313" key="1">
    <source>
        <dbReference type="EMBL" id="EGJ29348.1"/>
    </source>
</evidence>